<accession>A0A2U1AW55</accession>
<evidence type="ECO:0000313" key="7">
    <source>
        <dbReference type="Proteomes" id="UP000245959"/>
    </source>
</evidence>
<dbReference type="Pfam" id="PF00496">
    <property type="entry name" value="SBP_bac_5"/>
    <property type="match status" value="1"/>
</dbReference>
<dbReference type="InterPro" id="IPR000914">
    <property type="entry name" value="SBP_5_dom"/>
</dbReference>
<dbReference type="GO" id="GO:0030288">
    <property type="term" value="C:outer membrane-bounded periplasmic space"/>
    <property type="evidence" value="ECO:0007669"/>
    <property type="project" value="UniProtKB-ARBA"/>
</dbReference>
<dbReference type="Gene3D" id="3.10.105.10">
    <property type="entry name" value="Dipeptide-binding Protein, Domain 3"/>
    <property type="match status" value="1"/>
</dbReference>
<comment type="similarity">
    <text evidence="1">Belongs to the bacterial solute-binding protein 5 family.</text>
</comment>
<dbReference type="EMBL" id="QEKH01000016">
    <property type="protein sequence ID" value="PVY40630.1"/>
    <property type="molecule type" value="Genomic_DNA"/>
</dbReference>
<evidence type="ECO:0000256" key="4">
    <source>
        <dbReference type="SAM" id="Phobius"/>
    </source>
</evidence>
<dbReference type="Gene3D" id="3.40.190.10">
    <property type="entry name" value="Periplasmic binding protein-like II"/>
    <property type="match status" value="1"/>
</dbReference>
<keyword evidence="4" id="KW-1133">Transmembrane helix</keyword>
<dbReference type="FunFam" id="3.10.105.10:FF:000006">
    <property type="entry name" value="Peptide ABC transporter substrate-binding protein"/>
    <property type="match status" value="1"/>
</dbReference>
<dbReference type="PANTHER" id="PTHR30290">
    <property type="entry name" value="PERIPLASMIC BINDING COMPONENT OF ABC TRANSPORTER"/>
    <property type="match status" value="1"/>
</dbReference>
<sequence>MNSGGYIKFILTLIAVLIAWFGYLAIQSVDRLRTSNLKVAEKLDALNEKIASGAMTAAAPRVSASPAAGNAEVANREFFDPAAVRGGRLIQTLQADPPNLNPYISGENTAMSLYGLCTSTLAERNWAAPEEFQPMLAESWTISPDHKTYRIKLRKGVMWQDFTDPVTGREFRNVEVKAADFKFAVDVVKNPDVNCEPLRGYYQDLESVEIVNDYEFVVKWSKAYYGSLAITLGLYPLPRHYYHDYPGPFDGKKFNDDHVRNSFIVGCGPYRFIRWDRDRRFVFRRNENYWGIRYGTGPALEYLVYDVIKHPNTRFQALTAGDVDLLNLTPDQWVTRTDIPEFRDGRLKKYKYLEQMYSYIGYNERNPLFQDRRVRQALTMLTDREKIRKDIYRDLAEIVTGPFHPKSRYADPSIRPWPYDPAAAKKLLAEAGWKDADGDGILEKDGRKFSFTMLQIATSSTQVRMMPLLKESFAAAGIDMKIQNVEWSVYLQRLNERTYDACCLAWTSPFDPDPYQVWHSSQADAPTGSNHISYKNPELDKLIVELRGTFDMKQRVELAHRIAAILHEDQPYTFLFAQYALVAVSGRYRDVRVMPMGISTETFWTPKAEQKQVPGL</sequence>
<keyword evidence="4" id="KW-0812">Transmembrane</keyword>
<keyword evidence="2" id="KW-0813">Transport</keyword>
<name>A0A2U1AW55_9BACT</name>
<proteinExistence type="inferred from homology"/>
<keyword evidence="7" id="KW-1185">Reference proteome</keyword>
<dbReference type="GO" id="GO:0015833">
    <property type="term" value="P:peptide transport"/>
    <property type="evidence" value="ECO:0007669"/>
    <property type="project" value="TreeGrafter"/>
</dbReference>
<dbReference type="PANTHER" id="PTHR30290:SF9">
    <property type="entry name" value="OLIGOPEPTIDE-BINDING PROTEIN APPA"/>
    <property type="match status" value="1"/>
</dbReference>
<keyword evidence="4" id="KW-0472">Membrane</keyword>
<dbReference type="InterPro" id="IPR039424">
    <property type="entry name" value="SBP_5"/>
</dbReference>
<dbReference type="GO" id="GO:1904680">
    <property type="term" value="F:peptide transmembrane transporter activity"/>
    <property type="evidence" value="ECO:0007669"/>
    <property type="project" value="TreeGrafter"/>
</dbReference>
<dbReference type="AlphaFoldDB" id="A0A2U1AW55"/>
<evidence type="ECO:0000256" key="1">
    <source>
        <dbReference type="ARBA" id="ARBA00005695"/>
    </source>
</evidence>
<feature type="transmembrane region" description="Helical" evidence="4">
    <location>
        <begin position="6"/>
        <end position="26"/>
    </location>
</feature>
<dbReference type="Proteomes" id="UP000245959">
    <property type="component" value="Unassembled WGS sequence"/>
</dbReference>
<dbReference type="Gene3D" id="3.90.76.10">
    <property type="entry name" value="Dipeptide-binding Protein, Domain 1"/>
    <property type="match status" value="1"/>
</dbReference>
<dbReference type="PIRSF" id="PIRSF002741">
    <property type="entry name" value="MppA"/>
    <property type="match status" value="1"/>
</dbReference>
<protein>
    <submittedName>
        <fullName evidence="6">Peptide/nickel transport system substrate-binding protein</fullName>
    </submittedName>
</protein>
<dbReference type="GeneID" id="78295634"/>
<comment type="caution">
    <text evidence="6">The sequence shown here is derived from an EMBL/GenBank/DDBJ whole genome shotgun (WGS) entry which is preliminary data.</text>
</comment>
<evidence type="ECO:0000256" key="2">
    <source>
        <dbReference type="ARBA" id="ARBA00022448"/>
    </source>
</evidence>
<dbReference type="InterPro" id="IPR030678">
    <property type="entry name" value="Peptide/Ni-bd"/>
</dbReference>
<dbReference type="SUPFAM" id="SSF53850">
    <property type="entry name" value="Periplasmic binding protein-like II"/>
    <property type="match status" value="1"/>
</dbReference>
<evidence type="ECO:0000256" key="3">
    <source>
        <dbReference type="ARBA" id="ARBA00022729"/>
    </source>
</evidence>
<feature type="domain" description="Solute-binding protein family 5" evidence="5">
    <location>
        <begin position="131"/>
        <end position="520"/>
    </location>
</feature>
<gene>
    <name evidence="6" type="ORF">C8D82_11682</name>
</gene>
<evidence type="ECO:0000259" key="5">
    <source>
        <dbReference type="Pfam" id="PF00496"/>
    </source>
</evidence>
<evidence type="ECO:0000313" key="6">
    <source>
        <dbReference type="EMBL" id="PVY40630.1"/>
    </source>
</evidence>
<dbReference type="RefSeq" id="WP_116884334.1">
    <property type="nucleotide sequence ID" value="NZ_CABMMC010000239.1"/>
</dbReference>
<keyword evidence="3" id="KW-0732">Signal</keyword>
<organism evidence="6 7">
    <name type="scientific">Victivallis vadensis</name>
    <dbReference type="NCBI Taxonomy" id="172901"/>
    <lineage>
        <taxon>Bacteria</taxon>
        <taxon>Pseudomonadati</taxon>
        <taxon>Lentisphaerota</taxon>
        <taxon>Lentisphaeria</taxon>
        <taxon>Victivallales</taxon>
        <taxon>Victivallaceae</taxon>
        <taxon>Victivallis</taxon>
    </lineage>
</organism>
<reference evidence="6 7" key="1">
    <citation type="submission" date="2018-04" db="EMBL/GenBank/DDBJ databases">
        <title>Genomic Encyclopedia of Type Strains, Phase IV (KMG-IV): sequencing the most valuable type-strain genomes for metagenomic binning, comparative biology and taxonomic classification.</title>
        <authorList>
            <person name="Goeker M."/>
        </authorList>
    </citation>
    <scope>NUCLEOTIDE SEQUENCE [LARGE SCALE GENOMIC DNA]</scope>
    <source>
        <strain evidence="6 7">DSM 14823</strain>
    </source>
</reference>
<dbReference type="GO" id="GO:0043190">
    <property type="term" value="C:ATP-binding cassette (ABC) transporter complex"/>
    <property type="evidence" value="ECO:0007669"/>
    <property type="project" value="InterPro"/>
</dbReference>
<dbReference type="OrthoDB" id="9772924at2"/>